<dbReference type="Gene3D" id="3.20.110.10">
    <property type="entry name" value="Glycoside hydrolase 38, N terminal domain"/>
    <property type="match status" value="1"/>
</dbReference>
<gene>
    <name evidence="2" type="ORF">HMPREF1068_04190</name>
</gene>
<keyword evidence="3" id="KW-1185">Reference proteome</keyword>
<dbReference type="HOGENOM" id="CLU_1736903_0_0_10"/>
<dbReference type="InterPro" id="IPR027291">
    <property type="entry name" value="Glyco_hydro_38_N_sf"/>
</dbReference>
<name>I8WZ46_9BACE</name>
<dbReference type="STRING" id="997884.HMPREF1068_04190"/>
<dbReference type="GO" id="GO:0006013">
    <property type="term" value="P:mannose metabolic process"/>
    <property type="evidence" value="ECO:0007669"/>
    <property type="project" value="InterPro"/>
</dbReference>
<evidence type="ECO:0000313" key="2">
    <source>
        <dbReference type="EMBL" id="EIY43865.1"/>
    </source>
</evidence>
<dbReference type="InterPro" id="IPR000602">
    <property type="entry name" value="Glyco_hydro_38_N"/>
</dbReference>
<dbReference type="eggNOG" id="COG0383">
    <property type="taxonomic scope" value="Bacteria"/>
</dbReference>
<comment type="caution">
    <text evidence="2">The sequence shown here is derived from an EMBL/GenBank/DDBJ whole genome shotgun (WGS) entry which is preliminary data.</text>
</comment>
<dbReference type="SUPFAM" id="SSF88713">
    <property type="entry name" value="Glycoside hydrolase/deacetylase"/>
    <property type="match status" value="1"/>
</dbReference>
<dbReference type="Pfam" id="PF01074">
    <property type="entry name" value="Glyco_hydro_38N"/>
    <property type="match status" value="1"/>
</dbReference>
<reference evidence="2 3" key="1">
    <citation type="submission" date="2012-02" db="EMBL/GenBank/DDBJ databases">
        <title>The Genome Sequence of Bacteroides nordii CL02T12C05.</title>
        <authorList>
            <consortium name="The Broad Institute Genome Sequencing Platform"/>
            <person name="Earl A."/>
            <person name="Ward D."/>
            <person name="Feldgarden M."/>
            <person name="Gevers D."/>
            <person name="Zitomersky N.L."/>
            <person name="Coyne M.J."/>
            <person name="Comstock L.E."/>
            <person name="Young S.K."/>
            <person name="Zeng Q."/>
            <person name="Gargeya S."/>
            <person name="Fitzgerald M."/>
            <person name="Haas B."/>
            <person name="Abouelleil A."/>
            <person name="Alvarado L."/>
            <person name="Arachchi H.M."/>
            <person name="Berlin A."/>
            <person name="Chapman S.B."/>
            <person name="Gearin G."/>
            <person name="Goldberg J."/>
            <person name="Griggs A."/>
            <person name="Gujja S."/>
            <person name="Hansen M."/>
            <person name="Heiman D."/>
            <person name="Howarth C."/>
            <person name="Larimer J."/>
            <person name="Lui A."/>
            <person name="MacDonald P.J.P."/>
            <person name="McCowen C."/>
            <person name="Montmayeur A."/>
            <person name="Murphy C."/>
            <person name="Neiman D."/>
            <person name="Pearson M."/>
            <person name="Priest M."/>
            <person name="Roberts A."/>
            <person name="Saif S."/>
            <person name="Shea T."/>
            <person name="Sisk P."/>
            <person name="Stolte C."/>
            <person name="Sykes S."/>
            <person name="Wortman J."/>
            <person name="Nusbaum C."/>
            <person name="Birren B."/>
        </authorList>
    </citation>
    <scope>NUCLEOTIDE SEQUENCE [LARGE SCALE GENOMIC DNA]</scope>
    <source>
        <strain evidence="2 3">CL02T12C05</strain>
    </source>
</reference>
<dbReference type="InterPro" id="IPR011330">
    <property type="entry name" value="Glyco_hydro/deAcase_b/a-brl"/>
</dbReference>
<protein>
    <recommendedName>
        <fullName evidence="1">Glycoside hydrolase family 38 N-terminal domain-containing protein</fullName>
    </recommendedName>
</protein>
<dbReference type="AlphaFoldDB" id="I8WZ46"/>
<evidence type="ECO:0000313" key="3">
    <source>
        <dbReference type="Proteomes" id="UP000003089"/>
    </source>
</evidence>
<feature type="domain" description="Glycoside hydrolase family 38 N-terminal" evidence="1">
    <location>
        <begin position="5"/>
        <end position="149"/>
    </location>
</feature>
<dbReference type="EMBL" id="AGXS01000028">
    <property type="protein sequence ID" value="EIY43865.1"/>
    <property type="molecule type" value="Genomic_DNA"/>
</dbReference>
<proteinExistence type="predicted"/>
<evidence type="ECO:0000259" key="1">
    <source>
        <dbReference type="Pfam" id="PF01074"/>
    </source>
</evidence>
<dbReference type="GO" id="GO:0004559">
    <property type="term" value="F:alpha-mannosidase activity"/>
    <property type="evidence" value="ECO:0007669"/>
    <property type="project" value="InterPro"/>
</dbReference>
<dbReference type="Proteomes" id="UP000003089">
    <property type="component" value="Unassembled WGS sequence"/>
</dbReference>
<accession>I8WZ46</accession>
<sequence length="150" mass="17465">MRHWNIYLYNHSHVDVGYTNTHKNIEQLHKSNIIGGMLAEETKDIRQGAQYVWNPEVSWLLERLWQSNPKKREDFINAIKKGQLSVDASYLNLNTSICSDEELFHVFKFTRNIQRLSGQPSDVFQQFDIPGISWGLIPVLAQEGIKYVMS</sequence>
<dbReference type="PATRIC" id="fig|997884.3.peg.4295"/>
<organism evidence="2 3">
    <name type="scientific">Bacteroides nordii CL02T12C05</name>
    <dbReference type="NCBI Taxonomy" id="997884"/>
    <lineage>
        <taxon>Bacteria</taxon>
        <taxon>Pseudomonadati</taxon>
        <taxon>Bacteroidota</taxon>
        <taxon>Bacteroidia</taxon>
        <taxon>Bacteroidales</taxon>
        <taxon>Bacteroidaceae</taxon>
        <taxon>Bacteroides</taxon>
    </lineage>
</organism>